<evidence type="ECO:0000256" key="2">
    <source>
        <dbReference type="SAM" id="Phobius"/>
    </source>
</evidence>
<protein>
    <submittedName>
        <fullName evidence="3">Uncharacterized protein</fullName>
    </submittedName>
</protein>
<evidence type="ECO:0000313" key="4">
    <source>
        <dbReference type="Proteomes" id="UP000199727"/>
    </source>
</evidence>
<feature type="compositionally biased region" description="Low complexity" evidence="1">
    <location>
        <begin position="388"/>
        <end position="402"/>
    </location>
</feature>
<evidence type="ECO:0000256" key="1">
    <source>
        <dbReference type="SAM" id="MobiDB-lite"/>
    </source>
</evidence>
<feature type="region of interest" description="Disordered" evidence="1">
    <location>
        <begin position="386"/>
        <end position="410"/>
    </location>
</feature>
<dbReference type="AlphaFoldDB" id="A0A854QBW9"/>
<reference evidence="3 4" key="1">
    <citation type="submission" date="2017-06" db="EMBL/GenBank/DDBJ databases">
        <title>Global population genomics of the pathogenic fungus Cryptococcus neoformans var. grubii.</title>
        <authorList>
            <person name="Cuomo C."/>
            <person name="Litvintseva A."/>
            <person name="Chen Y."/>
            <person name="Young S."/>
            <person name="Zeng Q."/>
            <person name="Chapman S."/>
            <person name="Gujja S."/>
            <person name="Saif S."/>
            <person name="Birren B."/>
        </authorList>
    </citation>
    <scope>NUCLEOTIDE SEQUENCE [LARGE SCALE GENOMIC DNA]</scope>
    <source>
        <strain evidence="3 4">Tu259-1</strain>
    </source>
</reference>
<name>A0A854QBW9_CRYNE</name>
<evidence type="ECO:0000313" key="3">
    <source>
        <dbReference type="EMBL" id="OXG12886.1"/>
    </source>
</evidence>
<keyword evidence="2" id="KW-1133">Transmembrane helix</keyword>
<feature type="transmembrane region" description="Helical" evidence="2">
    <location>
        <begin position="59"/>
        <end position="78"/>
    </location>
</feature>
<sequence length="616" mass="69285">MHFHNSRYTLALALLYLNRVHPYIIHYYFPWKPLERHSSILMESEKPPATLRHKLSGRLLVFFFILATFIFTAILYASDDYVSITTPNLFPLLSHPSQGPLSPDPEINQSIHLGGLPGFQVLQNVWVHNGTIYLFAPDRSKLPSKSRAVSGQTRWEVFTHPSNDLLLSARGAYILEGTSIFINDGARVDEWHYLSSYYHFVSETLLGALASLASVPLPSSGLPRSNSVPIRTQMHIPTITTRGITIPALPERVVIPWKGAEGWRDEAGWGEMVLSAIWGGCGGERARGEGGEGEKQRIAGVIEPEDWDMLSNPENEHKGWVFMERAIITDHWASHRHNPLSFALNKMAASVFVMPKPVFWWMEARRRFLEGLGFGLEMGERDVPGGMLSFPSPSSSSLSTTRAKSKTKTRRIKRTTPKLIYILDQSSTANRKLSEQSALELEGMLGEMEGKGIIDVVHLWVGKSESHDGRQDEGNEDKKRQIKEMIDADIILSVHGEMLTHQVWMPEGGIVIELFPNESFLPENQIVADALLHEYIPVVRNSFPSFASHFLLLIYINSHTNVNLFSSILILHKPLRTTVKTLMIANSPPNTFSLPPQRPRFAPFPSNHIFILSPVS</sequence>
<dbReference type="Proteomes" id="UP000199727">
    <property type="component" value="Unassembled WGS sequence"/>
</dbReference>
<keyword evidence="2" id="KW-0472">Membrane</keyword>
<gene>
    <name evidence="3" type="ORF">C361_06074</name>
</gene>
<keyword evidence="2" id="KW-0812">Transmembrane</keyword>
<dbReference type="EMBL" id="AMKT01000083">
    <property type="protein sequence ID" value="OXG12886.1"/>
    <property type="molecule type" value="Genomic_DNA"/>
</dbReference>
<dbReference type="OrthoDB" id="529273at2759"/>
<organism evidence="3 4">
    <name type="scientific">Cryptococcus neoformans Tu259-1</name>
    <dbReference type="NCBI Taxonomy" id="1230072"/>
    <lineage>
        <taxon>Eukaryota</taxon>
        <taxon>Fungi</taxon>
        <taxon>Dikarya</taxon>
        <taxon>Basidiomycota</taxon>
        <taxon>Agaricomycotina</taxon>
        <taxon>Tremellomycetes</taxon>
        <taxon>Tremellales</taxon>
        <taxon>Cryptococcaceae</taxon>
        <taxon>Cryptococcus</taxon>
        <taxon>Cryptococcus neoformans species complex</taxon>
    </lineage>
</organism>
<accession>A0A854QBW9</accession>
<comment type="caution">
    <text evidence="3">The sequence shown here is derived from an EMBL/GenBank/DDBJ whole genome shotgun (WGS) entry which is preliminary data.</text>
</comment>
<proteinExistence type="predicted"/>